<proteinExistence type="predicted"/>
<gene>
    <name evidence="1" type="ORF">FOKN1_0640</name>
</gene>
<protein>
    <submittedName>
        <fullName evidence="1">Uncharacterized protein</fullName>
    </submittedName>
</protein>
<name>A0A1Z4VNP0_9GAMM</name>
<reference evidence="1 2" key="1">
    <citation type="submission" date="2017-05" db="EMBL/GenBank/DDBJ databases">
        <title>Thiocyanate degradation by Thiohalobacter thiocyanaticus FOKN1.</title>
        <authorList>
            <person name="Oshiki M."/>
            <person name="Fukushima T."/>
            <person name="Kawano S."/>
            <person name="Nakagawa J."/>
        </authorList>
    </citation>
    <scope>NUCLEOTIDE SEQUENCE [LARGE SCALE GENOMIC DNA]</scope>
    <source>
        <strain evidence="1 2">FOKN1</strain>
    </source>
</reference>
<sequence>MSEKAEVDELCGGCVYYPPNLPAAAYSEADYHELQQKRCAYDYRPGDQNCRLTRKTSCSIVDLQNRQNR</sequence>
<dbReference type="EMBL" id="AP018052">
    <property type="protein sequence ID" value="BAZ93042.1"/>
    <property type="molecule type" value="Genomic_DNA"/>
</dbReference>
<dbReference type="KEGG" id="ttc:FOKN1_0640"/>
<evidence type="ECO:0000313" key="1">
    <source>
        <dbReference type="EMBL" id="BAZ93042.1"/>
    </source>
</evidence>
<evidence type="ECO:0000313" key="2">
    <source>
        <dbReference type="Proteomes" id="UP000218765"/>
    </source>
</evidence>
<dbReference type="Proteomes" id="UP000218765">
    <property type="component" value="Chromosome"/>
</dbReference>
<organism evidence="1 2">
    <name type="scientific">Thiohalobacter thiocyanaticus</name>
    <dbReference type="NCBI Taxonomy" id="585455"/>
    <lineage>
        <taxon>Bacteria</taxon>
        <taxon>Pseudomonadati</taxon>
        <taxon>Pseudomonadota</taxon>
        <taxon>Gammaproteobacteria</taxon>
        <taxon>Thiohalobacterales</taxon>
        <taxon>Thiohalobacteraceae</taxon>
        <taxon>Thiohalobacter</taxon>
    </lineage>
</organism>
<keyword evidence="2" id="KW-1185">Reference proteome</keyword>
<dbReference type="AlphaFoldDB" id="A0A1Z4VNP0"/>
<accession>A0A1Z4VNP0</accession>